<evidence type="ECO:0000256" key="2">
    <source>
        <dbReference type="ARBA" id="ARBA00008610"/>
    </source>
</evidence>
<name>A0A1H3I7Y1_9FIRM</name>
<dbReference type="STRING" id="159292.SAMN05192546_10150"/>
<dbReference type="PANTHER" id="PTHR34296">
    <property type="entry name" value="TRANSCRIPTIONAL ACTIVATOR PROTEIN MED"/>
    <property type="match status" value="1"/>
</dbReference>
<keyword evidence="3" id="KW-1003">Cell membrane</keyword>
<dbReference type="PROSITE" id="PS51257">
    <property type="entry name" value="PROKAR_LIPOPROTEIN"/>
    <property type="match status" value="1"/>
</dbReference>
<dbReference type="Gene3D" id="3.40.50.2300">
    <property type="match status" value="2"/>
</dbReference>
<feature type="signal peptide" evidence="8">
    <location>
        <begin position="1"/>
        <end position="20"/>
    </location>
</feature>
<evidence type="ECO:0000313" key="11">
    <source>
        <dbReference type="Proteomes" id="UP000199230"/>
    </source>
</evidence>
<dbReference type="RefSeq" id="WP_207645991.1">
    <property type="nucleotide sequence ID" value="NZ_FNPV01000001.1"/>
</dbReference>
<organism evidence="10 11">
    <name type="scientific">Tindallia californiensis</name>
    <dbReference type="NCBI Taxonomy" id="159292"/>
    <lineage>
        <taxon>Bacteria</taxon>
        <taxon>Bacillati</taxon>
        <taxon>Bacillota</taxon>
        <taxon>Clostridia</taxon>
        <taxon>Peptostreptococcales</taxon>
        <taxon>Tindalliaceae</taxon>
        <taxon>Tindallia</taxon>
    </lineage>
</organism>
<dbReference type="InterPro" id="IPR028082">
    <property type="entry name" value="Peripla_BP_I"/>
</dbReference>
<protein>
    <submittedName>
        <fullName evidence="10">Nucleoside-binding protein</fullName>
    </submittedName>
</protein>
<dbReference type="PANTHER" id="PTHR34296:SF2">
    <property type="entry name" value="ABC TRANSPORTER GUANOSINE-BINDING PROTEIN NUPN"/>
    <property type="match status" value="1"/>
</dbReference>
<dbReference type="Proteomes" id="UP000199230">
    <property type="component" value="Unassembled WGS sequence"/>
</dbReference>
<feature type="region of interest" description="Disordered" evidence="7">
    <location>
        <begin position="24"/>
        <end position="50"/>
    </location>
</feature>
<dbReference type="EMBL" id="FNPV01000001">
    <property type="protein sequence ID" value="SDY23781.1"/>
    <property type="molecule type" value="Genomic_DNA"/>
</dbReference>
<sequence>MKKYGSVLLMIVLILSLALTGCGGSDEPAEPAEPTDTDESVENGEEVEPSEDELDIVLLINGTLGDRSFFDSAHNGMQLIEQELGANVRTIEMSYDQTSWEPTLWDVSEQDWDIIVLGTWQMQEFLEEVAPEFPDNRYIIFDTSVDYSLGGLDNVYSIQYKQNEGAFLAGVLAAHVTGSDMEYADNSQNMIGFLGGMDIPVINDFLVGYIDGALYVDEDIKVYVSYIGDFSDSPRGKEMALAQYNDGVDIGFNVAGQAGLGQIDAAAEVGRYAIGVDSDQAMVFAETDPEKAAFVLTSMLKRVDNSILRAVEMHLEGTLPYGEAEALGIKEEAVGLANNDFYQENVDQELRDYIKEIEDLIDSGEITVRSALGMSTEELDEIRDSVSP</sequence>
<comment type="subcellular location">
    <subcellularLocation>
        <location evidence="1">Cell membrane</location>
        <topology evidence="1">Lipid-anchor</topology>
    </subcellularLocation>
</comment>
<feature type="compositionally biased region" description="Acidic residues" evidence="7">
    <location>
        <begin position="27"/>
        <end position="50"/>
    </location>
</feature>
<keyword evidence="5" id="KW-0472">Membrane</keyword>
<evidence type="ECO:0000256" key="7">
    <source>
        <dbReference type="SAM" id="MobiDB-lite"/>
    </source>
</evidence>
<evidence type="ECO:0000256" key="6">
    <source>
        <dbReference type="ARBA" id="ARBA00023288"/>
    </source>
</evidence>
<dbReference type="InterPro" id="IPR050957">
    <property type="entry name" value="BMP_lipoprotein"/>
</dbReference>
<dbReference type="InterPro" id="IPR003760">
    <property type="entry name" value="PnrA-like"/>
</dbReference>
<evidence type="ECO:0000256" key="1">
    <source>
        <dbReference type="ARBA" id="ARBA00004193"/>
    </source>
</evidence>
<evidence type="ECO:0000259" key="9">
    <source>
        <dbReference type="Pfam" id="PF02608"/>
    </source>
</evidence>
<comment type="similarity">
    <text evidence="2">Belongs to the BMP lipoprotein family.</text>
</comment>
<dbReference type="SUPFAM" id="SSF53822">
    <property type="entry name" value="Periplasmic binding protein-like I"/>
    <property type="match status" value="1"/>
</dbReference>
<keyword evidence="6" id="KW-0449">Lipoprotein</keyword>
<gene>
    <name evidence="10" type="ORF">SAMN05192546_10150</name>
</gene>
<evidence type="ECO:0000313" key="10">
    <source>
        <dbReference type="EMBL" id="SDY23781.1"/>
    </source>
</evidence>
<accession>A0A1H3I7Y1</accession>
<dbReference type="AlphaFoldDB" id="A0A1H3I7Y1"/>
<feature type="chain" id="PRO_5039319196" evidence="8">
    <location>
        <begin position="21"/>
        <end position="388"/>
    </location>
</feature>
<evidence type="ECO:0000256" key="3">
    <source>
        <dbReference type="ARBA" id="ARBA00022475"/>
    </source>
</evidence>
<proteinExistence type="inferred from homology"/>
<dbReference type="CDD" id="cd19964">
    <property type="entry name" value="PBP1_BMP-like"/>
    <property type="match status" value="1"/>
</dbReference>
<dbReference type="Pfam" id="PF02608">
    <property type="entry name" value="Bmp"/>
    <property type="match status" value="1"/>
</dbReference>
<evidence type="ECO:0000256" key="4">
    <source>
        <dbReference type="ARBA" id="ARBA00022729"/>
    </source>
</evidence>
<feature type="domain" description="ABC transporter substrate-binding protein PnrA-like" evidence="9">
    <location>
        <begin position="56"/>
        <end position="362"/>
    </location>
</feature>
<reference evidence="10 11" key="1">
    <citation type="submission" date="2016-10" db="EMBL/GenBank/DDBJ databases">
        <authorList>
            <person name="de Groot N.N."/>
        </authorList>
    </citation>
    <scope>NUCLEOTIDE SEQUENCE [LARGE SCALE GENOMIC DNA]</scope>
    <source>
        <strain evidence="10 11">APO</strain>
    </source>
</reference>
<dbReference type="GO" id="GO:0005886">
    <property type="term" value="C:plasma membrane"/>
    <property type="evidence" value="ECO:0007669"/>
    <property type="project" value="UniProtKB-SubCell"/>
</dbReference>
<keyword evidence="11" id="KW-1185">Reference proteome</keyword>
<evidence type="ECO:0000256" key="5">
    <source>
        <dbReference type="ARBA" id="ARBA00023136"/>
    </source>
</evidence>
<keyword evidence="4 8" id="KW-0732">Signal</keyword>
<evidence type="ECO:0000256" key="8">
    <source>
        <dbReference type="SAM" id="SignalP"/>
    </source>
</evidence>